<sequence>MLSLFMLKANAQTDSLALKFPTDSGYLSSFDGTKIYYEVSGEGKPVLLIHGFIVNSNSWKHGALYTDLLNAGYKVIVLDMRGNGKSDKPHDSLAYDNDAEAKDIMLLMDKLKIKSYAAVGYSRGSIITARLLVLDKRVKAAVMGGMGTDFTNPEWPRRIMFYHAFMGEDIPEAKGAVDYARSQNLDLLALAYMQRSQPSTPKEVLQKVKQPVLVICGNKDSDNGSAGDLAKLLQNSTFATVPGDHNHASGTKEFADAVKNFLFKNY</sequence>
<dbReference type="EMBL" id="CP042435">
    <property type="protein sequence ID" value="QEC70300.1"/>
    <property type="molecule type" value="Genomic_DNA"/>
</dbReference>
<dbReference type="InterPro" id="IPR029058">
    <property type="entry name" value="AB_hydrolase_fold"/>
</dbReference>
<dbReference type="PANTHER" id="PTHR43798">
    <property type="entry name" value="MONOACYLGLYCEROL LIPASE"/>
    <property type="match status" value="1"/>
</dbReference>
<dbReference type="AlphaFoldDB" id="A0A5B8VFS5"/>
<protein>
    <submittedName>
        <fullName evidence="2">Alpha/beta hydrolase</fullName>
    </submittedName>
</protein>
<dbReference type="GO" id="GO:0016787">
    <property type="term" value="F:hydrolase activity"/>
    <property type="evidence" value="ECO:0007669"/>
    <property type="project" value="UniProtKB-KW"/>
</dbReference>
<organism evidence="2 3">
    <name type="scientific">Panacibacter ginsenosidivorans</name>
    <dbReference type="NCBI Taxonomy" id="1813871"/>
    <lineage>
        <taxon>Bacteria</taxon>
        <taxon>Pseudomonadati</taxon>
        <taxon>Bacteroidota</taxon>
        <taxon>Chitinophagia</taxon>
        <taxon>Chitinophagales</taxon>
        <taxon>Chitinophagaceae</taxon>
        <taxon>Panacibacter</taxon>
    </lineage>
</organism>
<dbReference type="Pfam" id="PF00561">
    <property type="entry name" value="Abhydrolase_1"/>
    <property type="match status" value="1"/>
</dbReference>
<keyword evidence="2" id="KW-0378">Hydrolase</keyword>
<evidence type="ECO:0000259" key="1">
    <source>
        <dbReference type="Pfam" id="PF00561"/>
    </source>
</evidence>
<dbReference type="InterPro" id="IPR050266">
    <property type="entry name" value="AB_hydrolase_sf"/>
</dbReference>
<dbReference type="SUPFAM" id="SSF53474">
    <property type="entry name" value="alpha/beta-Hydrolases"/>
    <property type="match status" value="1"/>
</dbReference>
<dbReference type="KEGG" id="pgin:FRZ67_20010"/>
<dbReference type="Proteomes" id="UP000321533">
    <property type="component" value="Chromosome"/>
</dbReference>
<gene>
    <name evidence="2" type="ORF">FRZ67_20010</name>
</gene>
<evidence type="ECO:0000313" key="2">
    <source>
        <dbReference type="EMBL" id="QEC70300.1"/>
    </source>
</evidence>
<dbReference type="OrthoDB" id="9773293at2"/>
<accession>A0A5B8VFS5</accession>
<evidence type="ECO:0000313" key="3">
    <source>
        <dbReference type="Proteomes" id="UP000321533"/>
    </source>
</evidence>
<reference evidence="2 3" key="1">
    <citation type="journal article" date="2016" name="Int. J. Syst. Evol. Microbiol.">
        <title>Panacibacter ginsenosidivorans gen. nov., sp. nov., with ginsenoside converting activity isolated from soil of a ginseng field.</title>
        <authorList>
            <person name="Siddiqi M.Z."/>
            <person name="Muhammad Shafi S."/>
            <person name="Choi K.D."/>
            <person name="Im W.T."/>
        </authorList>
    </citation>
    <scope>NUCLEOTIDE SEQUENCE [LARGE SCALE GENOMIC DNA]</scope>
    <source>
        <strain evidence="2 3">Gsoil1550</strain>
    </source>
</reference>
<dbReference type="InterPro" id="IPR000073">
    <property type="entry name" value="AB_hydrolase_1"/>
</dbReference>
<keyword evidence="3" id="KW-1185">Reference proteome</keyword>
<feature type="domain" description="AB hydrolase-1" evidence="1">
    <location>
        <begin position="44"/>
        <end position="190"/>
    </location>
</feature>
<proteinExistence type="predicted"/>
<name>A0A5B8VFS5_9BACT</name>
<dbReference type="Gene3D" id="3.40.50.1820">
    <property type="entry name" value="alpha/beta hydrolase"/>
    <property type="match status" value="1"/>
</dbReference>